<dbReference type="SUPFAM" id="SSF52425">
    <property type="entry name" value="Cryptochrome/photolyase, N-terminal domain"/>
    <property type="match status" value="1"/>
</dbReference>
<feature type="binding site" evidence="6">
    <location>
        <position position="229"/>
    </location>
    <ligand>
        <name>FAD</name>
        <dbReference type="ChEBI" id="CHEBI:57692"/>
    </ligand>
</feature>
<reference evidence="9 10" key="1">
    <citation type="submission" date="2024-01" db="EMBL/GenBank/DDBJ databases">
        <title>The complete chloroplast genome sequence of Lithospermum erythrorhizon: insights into the phylogenetic relationship among Boraginaceae species and the maternal lineages of purple gromwells.</title>
        <authorList>
            <person name="Okada T."/>
            <person name="Watanabe K."/>
        </authorList>
    </citation>
    <scope>NUCLEOTIDE SEQUENCE [LARGE SCALE GENOMIC DNA]</scope>
</reference>
<dbReference type="PROSITE" id="PS00394">
    <property type="entry name" value="DNA_PHOTOLYASES_1_1"/>
    <property type="match status" value="1"/>
</dbReference>
<dbReference type="FunFam" id="1.10.579.10:FF:000003">
    <property type="entry name" value="Deoxyribodipyrimidine photo-lyase"/>
    <property type="match status" value="1"/>
</dbReference>
<evidence type="ECO:0000259" key="8">
    <source>
        <dbReference type="PROSITE" id="PS51645"/>
    </source>
</evidence>
<dbReference type="Proteomes" id="UP001454036">
    <property type="component" value="Unassembled WGS sequence"/>
</dbReference>
<name>A0AAV3RX36_LITER</name>
<gene>
    <name evidence="9" type="ORF">LIER_33100</name>
</gene>
<dbReference type="GO" id="GO:0005737">
    <property type="term" value="C:cytoplasm"/>
    <property type="evidence" value="ECO:0007669"/>
    <property type="project" value="TreeGrafter"/>
</dbReference>
<sequence length="662" mass="76239">MGSGFKTIMWFRRDLRIEDNPPLASAARDGHVFAVFIWCPQEEGQFYPGRVSRWWLKQSLIHLDMSLRSLGVELKLIKTQSTISALLECINSVGANKLVFNHLYDPISIVRDHDIKEKMGELGVSVQSYNGDLLHEPWEIYDDNGHAMTNFDMYWKKCLGLQNEQFIHLPPIRLLPAEGLVNQCTIEELGLENESEKSSNALLGRGWSPGWSNADKVLNEFVEKHLLDYSKERHKVNKTSRSFLSPYLHFGELSVRKVYHAVHIKRIHWAEEKNTTGEESAALYLRSIGLREYARYICFNFPYTNERSLVGNLKFFPWNSDQAHFKAWRQGRTGYPLVDAGMRELWATGWIHNRIRVIVSSFFVKFLILPWQWGMKYFWDTLLDADLECDILGWQYISGSLPDGHELERLDSPQVQGFKYDPEGEYVRQWIPELARMPADWIHHPWDAPDNVLKSAGIELGQNYPKPIVDIDIARDRLTEAILIMRGNEAAARAADCNWTDEVVCENTDVSEEIVLNLKSTCPTTSSHDQRVPSIQKIKNVELKKKRPNPVEDERKLQVQKVQQVNEHDLSGVVDEWSSTAESSTKRKATSSIISYSVPQKSNETEIEPTLQGHECSFLQQRGKEEKDIEETSSKSGVWPSRFLKFPSIHVHYQLGYHKLAG</sequence>
<dbReference type="PROSITE" id="PS51645">
    <property type="entry name" value="PHR_CRY_ALPHA_BETA"/>
    <property type="match status" value="1"/>
</dbReference>
<dbReference type="PROSITE" id="PS00691">
    <property type="entry name" value="DNA_PHOTOLYASES_1_2"/>
    <property type="match status" value="1"/>
</dbReference>
<dbReference type="GO" id="GO:0006139">
    <property type="term" value="P:nucleobase-containing compound metabolic process"/>
    <property type="evidence" value="ECO:0007669"/>
    <property type="project" value="UniProtKB-ARBA"/>
</dbReference>
<comment type="similarity">
    <text evidence="2">Belongs to the DNA photolyase class-1 family.</text>
</comment>
<evidence type="ECO:0000256" key="3">
    <source>
        <dbReference type="ARBA" id="ARBA00022630"/>
    </source>
</evidence>
<evidence type="ECO:0000256" key="1">
    <source>
        <dbReference type="ARBA" id="ARBA00001932"/>
    </source>
</evidence>
<dbReference type="InterPro" id="IPR006050">
    <property type="entry name" value="DNA_photolyase_N"/>
</dbReference>
<dbReference type="EMBL" id="BAABME010013094">
    <property type="protein sequence ID" value="GAA0185812.1"/>
    <property type="molecule type" value="Genomic_DNA"/>
</dbReference>
<dbReference type="PRINTS" id="PR00147">
    <property type="entry name" value="DNAPHOTLYASE"/>
</dbReference>
<organism evidence="9 10">
    <name type="scientific">Lithospermum erythrorhizon</name>
    <name type="common">Purple gromwell</name>
    <name type="synonym">Lithospermum officinale var. erythrorhizon</name>
    <dbReference type="NCBI Taxonomy" id="34254"/>
    <lineage>
        <taxon>Eukaryota</taxon>
        <taxon>Viridiplantae</taxon>
        <taxon>Streptophyta</taxon>
        <taxon>Embryophyta</taxon>
        <taxon>Tracheophyta</taxon>
        <taxon>Spermatophyta</taxon>
        <taxon>Magnoliopsida</taxon>
        <taxon>eudicotyledons</taxon>
        <taxon>Gunneridae</taxon>
        <taxon>Pentapetalae</taxon>
        <taxon>asterids</taxon>
        <taxon>lamiids</taxon>
        <taxon>Boraginales</taxon>
        <taxon>Boraginaceae</taxon>
        <taxon>Boraginoideae</taxon>
        <taxon>Lithospermeae</taxon>
        <taxon>Lithospermum</taxon>
    </lineage>
</organism>
<evidence type="ECO:0000256" key="6">
    <source>
        <dbReference type="PIRSR" id="PIRSR602081-1"/>
    </source>
</evidence>
<dbReference type="Gene3D" id="1.25.40.80">
    <property type="match status" value="1"/>
</dbReference>
<proteinExistence type="inferred from homology"/>
<keyword evidence="3 6" id="KW-0285">Flavoprotein</keyword>
<dbReference type="GO" id="GO:0006950">
    <property type="term" value="P:response to stress"/>
    <property type="evidence" value="ECO:0007669"/>
    <property type="project" value="UniProtKB-ARBA"/>
</dbReference>
<keyword evidence="5" id="KW-0157">Chromophore</keyword>
<feature type="binding site" evidence="6">
    <location>
        <position position="284"/>
    </location>
    <ligand>
        <name>FAD</name>
        <dbReference type="ChEBI" id="CHEBI:57692"/>
    </ligand>
</feature>
<dbReference type="SUPFAM" id="SSF48173">
    <property type="entry name" value="Cryptochrome/photolyase FAD-binding domain"/>
    <property type="match status" value="1"/>
</dbReference>
<dbReference type="GO" id="GO:0071949">
    <property type="term" value="F:FAD binding"/>
    <property type="evidence" value="ECO:0007669"/>
    <property type="project" value="TreeGrafter"/>
</dbReference>
<feature type="domain" description="Photolyase/cryptochrome alpha/beta" evidence="8">
    <location>
        <begin position="5"/>
        <end position="134"/>
    </location>
</feature>
<dbReference type="GO" id="GO:0043153">
    <property type="term" value="P:entrainment of circadian clock by photoperiod"/>
    <property type="evidence" value="ECO:0007669"/>
    <property type="project" value="TreeGrafter"/>
</dbReference>
<dbReference type="GO" id="GO:0003677">
    <property type="term" value="F:DNA binding"/>
    <property type="evidence" value="ECO:0007669"/>
    <property type="project" value="TreeGrafter"/>
</dbReference>
<keyword evidence="10" id="KW-1185">Reference proteome</keyword>
<dbReference type="Gene3D" id="1.10.579.10">
    <property type="entry name" value="DNA Cyclobutane Dipyrimidine Photolyase, subunit A, domain 3"/>
    <property type="match status" value="1"/>
</dbReference>
<dbReference type="Gene3D" id="3.40.50.620">
    <property type="entry name" value="HUPs"/>
    <property type="match status" value="1"/>
</dbReference>
<dbReference type="Pfam" id="PF03441">
    <property type="entry name" value="FAD_binding_7"/>
    <property type="match status" value="1"/>
</dbReference>
<dbReference type="InterPro" id="IPR002081">
    <property type="entry name" value="Cryptochrome/DNA_photolyase_1"/>
</dbReference>
<dbReference type="PANTHER" id="PTHR11455">
    <property type="entry name" value="CRYPTOCHROME"/>
    <property type="match status" value="1"/>
</dbReference>
<dbReference type="GO" id="GO:0009882">
    <property type="term" value="F:blue light photoreceptor activity"/>
    <property type="evidence" value="ECO:0007669"/>
    <property type="project" value="InterPro"/>
</dbReference>
<dbReference type="GO" id="GO:0032922">
    <property type="term" value="P:circadian regulation of gene expression"/>
    <property type="evidence" value="ECO:0007669"/>
    <property type="project" value="TreeGrafter"/>
</dbReference>
<dbReference type="GO" id="GO:0005634">
    <property type="term" value="C:nucleus"/>
    <property type="evidence" value="ECO:0007669"/>
    <property type="project" value="TreeGrafter"/>
</dbReference>
<evidence type="ECO:0000313" key="10">
    <source>
        <dbReference type="Proteomes" id="UP001454036"/>
    </source>
</evidence>
<comment type="cofactor">
    <cofactor evidence="6">
        <name>FAD</name>
        <dbReference type="ChEBI" id="CHEBI:57692"/>
    </cofactor>
    <text evidence="6">Binds 1 FAD per subunit.</text>
</comment>
<evidence type="ECO:0000313" key="9">
    <source>
        <dbReference type="EMBL" id="GAA0185812.1"/>
    </source>
</evidence>
<comment type="caution">
    <text evidence="9">The sequence shown here is derived from an EMBL/GenBank/DDBJ whole genome shotgun (WGS) entry which is preliminary data.</text>
</comment>
<evidence type="ECO:0000256" key="7">
    <source>
        <dbReference type="PIRSR" id="PIRSR602081-2"/>
    </source>
</evidence>
<feature type="site" description="Electron transfer via tryptophanyl radical" evidence="7">
    <location>
        <position position="371"/>
    </location>
</feature>
<accession>A0AAV3RX36</accession>
<dbReference type="InterPro" id="IPR014729">
    <property type="entry name" value="Rossmann-like_a/b/a_fold"/>
</dbReference>
<feature type="binding site" evidence="6">
    <location>
        <begin position="384"/>
        <end position="386"/>
    </location>
    <ligand>
        <name>FAD</name>
        <dbReference type="ChEBI" id="CHEBI:57692"/>
    </ligand>
</feature>
<dbReference type="InterPro" id="IPR018394">
    <property type="entry name" value="DNA_photolyase_1_CS_C"/>
</dbReference>
<comment type="cofactor">
    <cofactor evidence="1">
        <name>(6R)-5,10-methylene-5,6,7,8-tetrahydrofolate</name>
        <dbReference type="ChEBI" id="CHEBI:15636"/>
    </cofactor>
</comment>
<dbReference type="NCBIfam" id="TIGR02766">
    <property type="entry name" value="crypt_chrom_pln"/>
    <property type="match status" value="1"/>
</dbReference>
<dbReference type="InterPro" id="IPR014134">
    <property type="entry name" value="Cryptochrome_pln"/>
</dbReference>
<dbReference type="Pfam" id="PF00875">
    <property type="entry name" value="DNA_photolyase"/>
    <property type="match status" value="1"/>
</dbReference>
<dbReference type="InterPro" id="IPR036134">
    <property type="entry name" value="Crypto/Photolyase_FAD-like_sf"/>
</dbReference>
<evidence type="ECO:0000256" key="4">
    <source>
        <dbReference type="ARBA" id="ARBA00022827"/>
    </source>
</evidence>
<dbReference type="PANTHER" id="PTHR11455:SF18">
    <property type="entry name" value="SI:CH1073-390K14.1"/>
    <property type="match status" value="1"/>
</dbReference>
<evidence type="ECO:0000256" key="2">
    <source>
        <dbReference type="ARBA" id="ARBA00005862"/>
    </source>
</evidence>
<dbReference type="InterPro" id="IPR036155">
    <property type="entry name" value="Crypto/Photolyase_N_sf"/>
</dbReference>
<feature type="site" description="Electron transfer via tryptophanyl radical" evidence="7">
    <location>
        <position position="318"/>
    </location>
</feature>
<dbReference type="AlphaFoldDB" id="A0AAV3RX36"/>
<protein>
    <submittedName>
        <fullName evidence="9">DNA photolyase</fullName>
    </submittedName>
</protein>
<evidence type="ECO:0000256" key="5">
    <source>
        <dbReference type="ARBA" id="ARBA00022991"/>
    </source>
</evidence>
<dbReference type="InterPro" id="IPR005101">
    <property type="entry name" value="Cryptochr/Photolyase_FAD-bd"/>
</dbReference>
<keyword evidence="4 6" id="KW-0274">FAD</keyword>
<feature type="site" description="Electron transfer via tryptophanyl radical" evidence="7">
    <location>
        <position position="394"/>
    </location>
</feature>
<dbReference type="GO" id="GO:0003904">
    <property type="term" value="F:deoxyribodipyrimidine photo-lyase activity"/>
    <property type="evidence" value="ECO:0007669"/>
    <property type="project" value="TreeGrafter"/>
</dbReference>